<reference evidence="2" key="1">
    <citation type="journal article" date="2021" name="Nat. Commun.">
        <title>Genetic determinants of endophytism in the Arabidopsis root mycobiome.</title>
        <authorList>
            <person name="Mesny F."/>
            <person name="Miyauchi S."/>
            <person name="Thiergart T."/>
            <person name="Pickel B."/>
            <person name="Atanasova L."/>
            <person name="Karlsson M."/>
            <person name="Huettel B."/>
            <person name="Barry K.W."/>
            <person name="Haridas S."/>
            <person name="Chen C."/>
            <person name="Bauer D."/>
            <person name="Andreopoulos W."/>
            <person name="Pangilinan J."/>
            <person name="LaButti K."/>
            <person name="Riley R."/>
            <person name="Lipzen A."/>
            <person name="Clum A."/>
            <person name="Drula E."/>
            <person name="Henrissat B."/>
            <person name="Kohler A."/>
            <person name="Grigoriev I.V."/>
            <person name="Martin F.M."/>
            <person name="Hacquard S."/>
        </authorList>
    </citation>
    <scope>NUCLEOTIDE SEQUENCE</scope>
    <source>
        <strain evidence="2">MPI-SDFR-AT-0073</strain>
    </source>
</reference>
<dbReference type="InterPro" id="IPR014710">
    <property type="entry name" value="RmlC-like_jellyroll"/>
</dbReference>
<dbReference type="PANTHER" id="PTHR36448">
    <property type="entry name" value="BLR7373 PROTEIN"/>
    <property type="match status" value="1"/>
</dbReference>
<accession>A0A9P8UQC3</accession>
<dbReference type="InterPro" id="IPR011051">
    <property type="entry name" value="RmlC_Cupin_sf"/>
</dbReference>
<dbReference type="InterPro" id="IPR006045">
    <property type="entry name" value="Cupin_1"/>
</dbReference>
<dbReference type="Proteomes" id="UP000758603">
    <property type="component" value="Unassembled WGS sequence"/>
</dbReference>
<organism evidence="2 3">
    <name type="scientific">Truncatella angustata</name>
    <dbReference type="NCBI Taxonomy" id="152316"/>
    <lineage>
        <taxon>Eukaryota</taxon>
        <taxon>Fungi</taxon>
        <taxon>Dikarya</taxon>
        <taxon>Ascomycota</taxon>
        <taxon>Pezizomycotina</taxon>
        <taxon>Sordariomycetes</taxon>
        <taxon>Xylariomycetidae</taxon>
        <taxon>Amphisphaeriales</taxon>
        <taxon>Sporocadaceae</taxon>
        <taxon>Truncatella</taxon>
    </lineage>
</organism>
<name>A0A9P8UQC3_9PEZI</name>
<evidence type="ECO:0000259" key="1">
    <source>
        <dbReference type="Pfam" id="PF00190"/>
    </source>
</evidence>
<proteinExistence type="predicted"/>
<keyword evidence="3" id="KW-1185">Reference proteome</keyword>
<comment type="caution">
    <text evidence="2">The sequence shown here is derived from an EMBL/GenBank/DDBJ whole genome shotgun (WGS) entry which is preliminary data.</text>
</comment>
<dbReference type="Gene3D" id="2.60.120.10">
    <property type="entry name" value="Jelly Rolls"/>
    <property type="match status" value="1"/>
</dbReference>
<dbReference type="GeneID" id="70130713"/>
<dbReference type="OrthoDB" id="2446447at2759"/>
<dbReference type="RefSeq" id="XP_045960751.1">
    <property type="nucleotide sequence ID" value="XM_046101821.1"/>
</dbReference>
<dbReference type="Pfam" id="PF00190">
    <property type="entry name" value="Cupin_1"/>
    <property type="match status" value="1"/>
</dbReference>
<dbReference type="PANTHER" id="PTHR36448:SF3">
    <property type="entry name" value="CUPIN TYPE-2 DOMAIN-CONTAINING PROTEIN"/>
    <property type="match status" value="1"/>
</dbReference>
<gene>
    <name evidence="2" type="ORF">BKA67DRAFT_552193</name>
</gene>
<dbReference type="AlphaFoldDB" id="A0A9P8UQC3"/>
<dbReference type="SUPFAM" id="SSF51182">
    <property type="entry name" value="RmlC-like cupins"/>
    <property type="match status" value="1"/>
</dbReference>
<evidence type="ECO:0000313" key="2">
    <source>
        <dbReference type="EMBL" id="KAH6656517.1"/>
    </source>
</evidence>
<sequence>MAQPRKYRLPPTALIPNSPNPLLYYSGLFSEEVQKSPNTAATTCFDIFEENGWSTQWIFRYGKAQTSHYHSAVHECMVVLTGSAHIRFGVADTVDDLEESTYGSGREQGGVEVEAKAGDVFVIPAGVAHKTFDSKPEAEFKLLTPGQGHSIEADDRRSTLAKLELTGFTMMGAYPIDSRDWDFAKGGEDVGRFEKVWATSKPHKDPVLGDAENGLIGTWS</sequence>
<dbReference type="CDD" id="cd02219">
    <property type="entry name" value="cupin_YjlB-like"/>
    <property type="match status" value="1"/>
</dbReference>
<dbReference type="InterPro" id="IPR047121">
    <property type="entry name" value="YjiB-like"/>
</dbReference>
<feature type="domain" description="Cupin type-1" evidence="1">
    <location>
        <begin position="68"/>
        <end position="141"/>
    </location>
</feature>
<evidence type="ECO:0000313" key="3">
    <source>
        <dbReference type="Proteomes" id="UP000758603"/>
    </source>
</evidence>
<dbReference type="EMBL" id="JAGPXC010000002">
    <property type="protein sequence ID" value="KAH6656517.1"/>
    <property type="molecule type" value="Genomic_DNA"/>
</dbReference>
<protein>
    <recommendedName>
        <fullName evidence="1">Cupin type-1 domain-containing protein</fullName>
    </recommendedName>
</protein>